<comment type="caution">
    <text evidence="2">The sequence shown here is derived from an EMBL/GenBank/DDBJ whole genome shotgun (WGS) entry which is preliminary data.</text>
</comment>
<sequence length="449" mass="51087">MTRYAGRLPDIIWGDMHVVVVWKDSAASTTVLSGSAISENLICPRRVSYGFKVWDSDLDMPFILTDLVQVMSSLPHQSRRLHDLMQDYGCGNTLGTASYTARNPKTRRARDDVLTSGNRVFYGAVIERRLRLSHLGVLARAAAPKRFRLFFGEGYAEAGVAATQHIDFPRNLWIRFDWSEKNTAWWLLDHGFWLDTTYGFPANRTFVQLAGWTSTDSSGRRDSVEKTGMDGKASSGDGECGVDLYRLGDDSSTYNEMLQTELITLLMLRIRSRKSKMRYRLRSNHEISGSRVLTERMGLAQTVEHAAVGCQNSHALTRHIGFPQTVEPRGNALAAHPKLDMTYQSPSTQVLTQRMGLVQTVERTTVRGQYTLSRTRRINFAQTVKRWTDLRFNVYHTLTPTRPIAFSHNMNISTVLRFILRLHTSHEPRITCENYPRGFCVRFGTLQLL</sequence>
<evidence type="ECO:0000313" key="3">
    <source>
        <dbReference type="Proteomes" id="UP000283269"/>
    </source>
</evidence>
<feature type="region of interest" description="Disordered" evidence="1">
    <location>
        <begin position="215"/>
        <end position="235"/>
    </location>
</feature>
<gene>
    <name evidence="2" type="ORF">CVT25_010638</name>
</gene>
<dbReference type="AlphaFoldDB" id="A0A409XWK9"/>
<dbReference type="InParanoid" id="A0A409XWK9"/>
<organism evidence="2 3">
    <name type="scientific">Psilocybe cyanescens</name>
    <dbReference type="NCBI Taxonomy" id="93625"/>
    <lineage>
        <taxon>Eukaryota</taxon>
        <taxon>Fungi</taxon>
        <taxon>Dikarya</taxon>
        <taxon>Basidiomycota</taxon>
        <taxon>Agaricomycotina</taxon>
        <taxon>Agaricomycetes</taxon>
        <taxon>Agaricomycetidae</taxon>
        <taxon>Agaricales</taxon>
        <taxon>Agaricineae</taxon>
        <taxon>Strophariaceae</taxon>
        <taxon>Psilocybe</taxon>
    </lineage>
</organism>
<dbReference type="Proteomes" id="UP000283269">
    <property type="component" value="Unassembled WGS sequence"/>
</dbReference>
<dbReference type="EMBL" id="NHYD01000085">
    <property type="protein sequence ID" value="PPQ95139.1"/>
    <property type="molecule type" value="Genomic_DNA"/>
</dbReference>
<name>A0A409XWK9_PSICY</name>
<keyword evidence="3" id="KW-1185">Reference proteome</keyword>
<accession>A0A409XWK9</accession>
<evidence type="ECO:0000313" key="2">
    <source>
        <dbReference type="EMBL" id="PPQ95139.1"/>
    </source>
</evidence>
<reference evidence="2 3" key="1">
    <citation type="journal article" date="2018" name="Evol. Lett.">
        <title>Horizontal gene cluster transfer increased hallucinogenic mushroom diversity.</title>
        <authorList>
            <person name="Reynolds H.T."/>
            <person name="Vijayakumar V."/>
            <person name="Gluck-Thaler E."/>
            <person name="Korotkin H.B."/>
            <person name="Matheny P.B."/>
            <person name="Slot J.C."/>
        </authorList>
    </citation>
    <scope>NUCLEOTIDE SEQUENCE [LARGE SCALE GENOMIC DNA]</scope>
    <source>
        <strain evidence="2 3">2631</strain>
    </source>
</reference>
<protein>
    <submittedName>
        <fullName evidence="2">Uncharacterized protein</fullName>
    </submittedName>
</protein>
<evidence type="ECO:0000256" key="1">
    <source>
        <dbReference type="SAM" id="MobiDB-lite"/>
    </source>
</evidence>
<feature type="compositionally biased region" description="Basic and acidic residues" evidence="1">
    <location>
        <begin position="218"/>
        <end position="229"/>
    </location>
</feature>
<proteinExistence type="predicted"/>